<accession>A0A5N5D065</accession>
<organism evidence="2 3">
    <name type="scientific">Lasiodiplodia theobromae</name>
    <dbReference type="NCBI Taxonomy" id="45133"/>
    <lineage>
        <taxon>Eukaryota</taxon>
        <taxon>Fungi</taxon>
        <taxon>Dikarya</taxon>
        <taxon>Ascomycota</taxon>
        <taxon>Pezizomycotina</taxon>
        <taxon>Dothideomycetes</taxon>
        <taxon>Dothideomycetes incertae sedis</taxon>
        <taxon>Botryosphaeriales</taxon>
        <taxon>Botryosphaeriaceae</taxon>
        <taxon>Lasiodiplodia</taxon>
    </lineage>
</organism>
<gene>
    <name evidence="2" type="primary">aflD_0</name>
    <name evidence="2" type="ORF">DBV05_g10499</name>
</gene>
<dbReference type="Gene3D" id="3.40.50.720">
    <property type="entry name" value="NAD(P)-binding Rossmann-like Domain"/>
    <property type="match status" value="1"/>
</dbReference>
<evidence type="ECO:0000313" key="2">
    <source>
        <dbReference type="EMBL" id="KAB2570814.1"/>
    </source>
</evidence>
<dbReference type="OrthoDB" id="9876299at2759"/>
<proteinExistence type="inferred from homology"/>
<dbReference type="AlphaFoldDB" id="A0A5N5D065"/>
<dbReference type="EMBL" id="VCHE01000121">
    <property type="protein sequence ID" value="KAB2570814.1"/>
    <property type="molecule type" value="Genomic_DNA"/>
</dbReference>
<keyword evidence="3" id="KW-1185">Reference proteome</keyword>
<dbReference type="InterPro" id="IPR051468">
    <property type="entry name" value="Fungal_SecMetab_SDRs"/>
</dbReference>
<protein>
    <submittedName>
        <fullName evidence="2">Norsolorinic acid ketoreductase</fullName>
    </submittedName>
</protein>
<dbReference type="PANTHER" id="PTHR43544:SF26">
    <property type="entry name" value="SHORT CHAIN DEHYDROGENASE_REDUCTASE FAMILY OXIDOREDUCTASE (JCVI)"/>
    <property type="match status" value="1"/>
</dbReference>
<evidence type="ECO:0000313" key="3">
    <source>
        <dbReference type="Proteomes" id="UP000325902"/>
    </source>
</evidence>
<comment type="similarity">
    <text evidence="1">Belongs to the short-chain dehydrogenases/reductases (SDR) family.</text>
</comment>
<name>A0A5N5D065_9PEZI</name>
<dbReference type="GO" id="GO:0005737">
    <property type="term" value="C:cytoplasm"/>
    <property type="evidence" value="ECO:0007669"/>
    <property type="project" value="TreeGrafter"/>
</dbReference>
<dbReference type="PRINTS" id="PR00081">
    <property type="entry name" value="GDHRDH"/>
</dbReference>
<reference evidence="2 3" key="1">
    <citation type="journal article" date="2019" name="Sci. Rep.">
        <title>A multi-omics analysis of the grapevine pathogen Lasiodiplodia theobromae reveals that temperature affects the expression of virulence- and pathogenicity-related genes.</title>
        <authorList>
            <person name="Felix C."/>
            <person name="Meneses R."/>
            <person name="Goncalves M.F.M."/>
            <person name="Tilleman L."/>
            <person name="Duarte A.S."/>
            <person name="Jorrin-Novo J.V."/>
            <person name="Van de Peer Y."/>
            <person name="Deforce D."/>
            <person name="Van Nieuwerburgh F."/>
            <person name="Esteves A.C."/>
            <person name="Alves A."/>
        </authorList>
    </citation>
    <scope>NUCLEOTIDE SEQUENCE [LARGE SCALE GENOMIC DNA]</scope>
    <source>
        <strain evidence="2 3">LA-SOL3</strain>
    </source>
</reference>
<dbReference type="CDD" id="cd05325">
    <property type="entry name" value="carb_red_sniffer_like_SDR_c"/>
    <property type="match status" value="1"/>
</dbReference>
<evidence type="ECO:0000256" key="1">
    <source>
        <dbReference type="ARBA" id="ARBA00006484"/>
    </source>
</evidence>
<dbReference type="Pfam" id="PF00106">
    <property type="entry name" value="adh_short"/>
    <property type="match status" value="1"/>
</dbReference>
<comment type="caution">
    <text evidence="2">The sequence shown here is derived from an EMBL/GenBank/DDBJ whole genome shotgun (WGS) entry which is preliminary data.</text>
</comment>
<dbReference type="InterPro" id="IPR002347">
    <property type="entry name" value="SDR_fam"/>
</dbReference>
<dbReference type="Proteomes" id="UP000325902">
    <property type="component" value="Unassembled WGS sequence"/>
</dbReference>
<dbReference type="PANTHER" id="PTHR43544">
    <property type="entry name" value="SHORT-CHAIN DEHYDROGENASE/REDUCTASE"/>
    <property type="match status" value="1"/>
</dbReference>
<dbReference type="SUPFAM" id="SSF51735">
    <property type="entry name" value="NAD(P)-binding Rossmann-fold domains"/>
    <property type="match status" value="1"/>
</dbReference>
<sequence length="251" mass="26483">MASHTVVLITGVNRGIGHGLFATYLSRPNHTVIGAVRDPASPVSQALYSLPTGANSKAIIVKIDSASDTDALAAVHSLQADHAITALDLVIANAGILNAGFPRVEHVRPADMKAHFAVNTVGPVVLFQAVLPLLKAAVTAPKFVTVGSSAGSIGGMEQRPFPNAAYAPSKAAVHYLTKKIHVEHPELIALPVDPGWPRTEMGEMAASHFGFEEAELSVEESVGGIVRVLDEATREKSSGKLLRWDGVELPW</sequence>
<dbReference type="InterPro" id="IPR036291">
    <property type="entry name" value="NAD(P)-bd_dom_sf"/>
</dbReference>
<dbReference type="GO" id="GO:0016491">
    <property type="term" value="F:oxidoreductase activity"/>
    <property type="evidence" value="ECO:0007669"/>
    <property type="project" value="TreeGrafter"/>
</dbReference>